<dbReference type="InterPro" id="IPR012340">
    <property type="entry name" value="NA-bd_OB-fold"/>
</dbReference>
<protein>
    <recommendedName>
        <fullName evidence="6">NfeD-like C-terminal domain-containing protein</fullName>
    </recommendedName>
</protein>
<dbReference type="InterPro" id="IPR002810">
    <property type="entry name" value="NfeD-like_C"/>
</dbReference>
<keyword evidence="4 5" id="KW-0472">Membrane</keyword>
<dbReference type="InParanoid" id="A0A6C2YIU4"/>
<dbReference type="Gene3D" id="2.40.50.140">
    <property type="entry name" value="Nucleic acid-binding proteins"/>
    <property type="match status" value="1"/>
</dbReference>
<dbReference type="KEGG" id="tim:GMBLW1_24920"/>
<feature type="domain" description="NfeD-like C-terminal" evidence="6">
    <location>
        <begin position="105"/>
        <end position="159"/>
    </location>
</feature>
<evidence type="ECO:0000259" key="6">
    <source>
        <dbReference type="Pfam" id="PF01957"/>
    </source>
</evidence>
<dbReference type="RefSeq" id="WP_162656672.1">
    <property type="nucleotide sequence ID" value="NZ_LR593887.1"/>
</dbReference>
<dbReference type="Proteomes" id="UP000464378">
    <property type="component" value="Chromosome"/>
</dbReference>
<feature type="transmembrane region" description="Helical" evidence="5">
    <location>
        <begin position="29"/>
        <end position="47"/>
    </location>
</feature>
<keyword evidence="3 5" id="KW-1133">Transmembrane helix</keyword>
<proteinExistence type="predicted"/>
<comment type="subcellular location">
    <subcellularLocation>
        <location evidence="1">Membrane</location>
        <topology evidence="1">Multi-pass membrane protein</topology>
    </subcellularLocation>
</comment>
<dbReference type="AlphaFoldDB" id="A0A6C2YIU4"/>
<reference evidence="7" key="1">
    <citation type="submission" date="2019-04" db="EMBL/GenBank/DDBJ databases">
        <authorList>
            <consortium name="Science for Life Laboratories"/>
        </authorList>
    </citation>
    <scope>NUCLEOTIDE SEQUENCE</scope>
    <source>
        <strain evidence="7">MBLW1</strain>
    </source>
</reference>
<organism evidence="7">
    <name type="scientific">Tuwongella immobilis</name>
    <dbReference type="NCBI Taxonomy" id="692036"/>
    <lineage>
        <taxon>Bacteria</taxon>
        <taxon>Pseudomonadati</taxon>
        <taxon>Planctomycetota</taxon>
        <taxon>Planctomycetia</taxon>
        <taxon>Gemmatales</taxon>
        <taxon>Gemmataceae</taxon>
        <taxon>Tuwongella</taxon>
    </lineage>
</organism>
<evidence type="ECO:0000256" key="2">
    <source>
        <dbReference type="ARBA" id="ARBA00022692"/>
    </source>
</evidence>
<name>A0A6C2YIU4_9BACT</name>
<evidence type="ECO:0000256" key="3">
    <source>
        <dbReference type="ARBA" id="ARBA00022989"/>
    </source>
</evidence>
<dbReference type="PANTHER" id="PTHR33507">
    <property type="entry name" value="INNER MEMBRANE PROTEIN YBBJ"/>
    <property type="match status" value="1"/>
</dbReference>
<feature type="transmembrane region" description="Helical" evidence="5">
    <location>
        <begin position="53"/>
        <end position="76"/>
    </location>
</feature>
<accession>A0A6C2YIU4</accession>
<evidence type="ECO:0000256" key="4">
    <source>
        <dbReference type="ARBA" id="ARBA00023136"/>
    </source>
</evidence>
<dbReference type="GO" id="GO:0005886">
    <property type="term" value="C:plasma membrane"/>
    <property type="evidence" value="ECO:0007669"/>
    <property type="project" value="TreeGrafter"/>
</dbReference>
<dbReference type="EMBL" id="LR593887">
    <property type="protein sequence ID" value="VTR98496.1"/>
    <property type="molecule type" value="Genomic_DNA"/>
</dbReference>
<dbReference type="Pfam" id="PF01957">
    <property type="entry name" value="NfeD"/>
    <property type="match status" value="1"/>
</dbReference>
<gene>
    <name evidence="7" type="ORF">GMBLW1_24920</name>
</gene>
<feature type="transmembrane region" description="Helical" evidence="5">
    <location>
        <begin position="6"/>
        <end position="24"/>
    </location>
</feature>
<evidence type="ECO:0000313" key="8">
    <source>
        <dbReference type="Proteomes" id="UP000464378"/>
    </source>
</evidence>
<keyword evidence="2 5" id="KW-0812">Transmembrane</keyword>
<dbReference type="InterPro" id="IPR052165">
    <property type="entry name" value="Membrane_assoc_protease"/>
</dbReference>
<sequence>MDQQALAFVLIAIGAILLLAEVFLPTGGILFGVAMLLELVGVVLVFLSGDTTMGLITLAGVFIGIPALSIAAFAIWPYSPMARSSAQVGDRDDDLSALPGASELEQLVGRYGRTLSPLRPAGAADFDGRRVDVLSEGLPIEANIWVRCVSVKAGKVLVRQVDRPQTLDDLDSTIL</sequence>
<evidence type="ECO:0000313" key="7">
    <source>
        <dbReference type="EMBL" id="VIP01468.1"/>
    </source>
</evidence>
<dbReference type="PANTHER" id="PTHR33507:SF3">
    <property type="entry name" value="INNER MEMBRANE PROTEIN YBBJ"/>
    <property type="match status" value="1"/>
</dbReference>
<dbReference type="EMBL" id="LR586016">
    <property type="protein sequence ID" value="VIP01468.1"/>
    <property type="molecule type" value="Genomic_DNA"/>
</dbReference>
<evidence type="ECO:0000256" key="5">
    <source>
        <dbReference type="SAM" id="Phobius"/>
    </source>
</evidence>
<evidence type="ECO:0000256" key="1">
    <source>
        <dbReference type="ARBA" id="ARBA00004141"/>
    </source>
</evidence>
<keyword evidence="8" id="KW-1185">Reference proteome</keyword>